<proteinExistence type="predicted"/>
<dbReference type="EMBL" id="JAJEQL010000006">
    <property type="protein sequence ID" value="MCC2198949.1"/>
    <property type="molecule type" value="Genomic_DNA"/>
</dbReference>
<dbReference type="Pfam" id="PF12784">
    <property type="entry name" value="PDDEXK_2"/>
    <property type="match status" value="1"/>
</dbReference>
<reference evidence="1" key="1">
    <citation type="submission" date="2021-10" db="EMBL/GenBank/DDBJ databases">
        <title>Anaerobic single-cell dispensing facilitates the cultivation of human gut bacteria.</title>
        <authorList>
            <person name="Afrizal A."/>
        </authorList>
    </citation>
    <scope>NUCLEOTIDE SEQUENCE</scope>
    <source>
        <strain evidence="1">CLA-AA-H233</strain>
    </source>
</reference>
<gene>
    <name evidence="1" type="ORF">LKD23_04140</name>
</gene>
<keyword evidence="2" id="KW-1185">Reference proteome</keyword>
<dbReference type="Proteomes" id="UP001430637">
    <property type="component" value="Unassembled WGS sequence"/>
</dbReference>
<comment type="caution">
    <text evidence="1">The sequence shown here is derived from an EMBL/GenBank/DDBJ whole genome shotgun (WGS) entry which is preliminary data.</text>
</comment>
<dbReference type="RefSeq" id="WP_227620540.1">
    <property type="nucleotide sequence ID" value="NZ_JAJEQL010000006.1"/>
</dbReference>
<protein>
    <submittedName>
        <fullName evidence="1">Rpn family recombination-promoting nuclease/putative transposase</fullName>
    </submittedName>
</protein>
<accession>A0ABS8F6V3</accession>
<evidence type="ECO:0000313" key="1">
    <source>
        <dbReference type="EMBL" id="MCC2198949.1"/>
    </source>
</evidence>
<dbReference type="InterPro" id="IPR010106">
    <property type="entry name" value="RpnA"/>
</dbReference>
<organism evidence="1 2">
    <name type="scientific">Faecalibacterium butyricigenerans</name>
    <dbReference type="NCBI Taxonomy" id="1851427"/>
    <lineage>
        <taxon>Bacteria</taxon>
        <taxon>Bacillati</taxon>
        <taxon>Bacillota</taxon>
        <taxon>Clostridia</taxon>
        <taxon>Eubacteriales</taxon>
        <taxon>Oscillospiraceae</taxon>
        <taxon>Faecalibacterium</taxon>
    </lineage>
</organism>
<sequence>MAEAEKERQLDFERKHEKDLQYIRNFRLMDDDFMSKVFEDKTCAEFLLQIILNRDDLIVQEVHGQHDLKNLQGRSVRLDILAIDKSNQVYNIEVQRSDRGAGAKRARYNSSLLDANLTEAGDAYDALNETYVIFITERDVLKRSLPIYHINRIIEETGESFGDEAHIIYVNSQIKDETALGRLMHDFSCTDPDDMSYPILAQRVRYFKEDKKGVATMCRAMEEMRAEAAEKAASEARHAQSVESAKSMLADGLPYETIARYTNLPIEEIKALDKPKSA</sequence>
<dbReference type="NCBIfam" id="TIGR01784">
    <property type="entry name" value="T_den_put_tspse"/>
    <property type="match status" value="1"/>
</dbReference>
<name>A0ABS8F6V3_9FIRM</name>
<evidence type="ECO:0000313" key="2">
    <source>
        <dbReference type="Proteomes" id="UP001430637"/>
    </source>
</evidence>